<keyword evidence="3" id="KW-1185">Reference proteome</keyword>
<feature type="region of interest" description="Disordered" evidence="1">
    <location>
        <begin position="1"/>
        <end position="24"/>
    </location>
</feature>
<evidence type="ECO:0000256" key="1">
    <source>
        <dbReference type="SAM" id="MobiDB-lite"/>
    </source>
</evidence>
<dbReference type="Proteomes" id="UP000037822">
    <property type="component" value="Unassembled WGS sequence"/>
</dbReference>
<dbReference type="AlphaFoldDB" id="A0A0N0MB62"/>
<dbReference type="EMBL" id="LGSZ01000040">
    <property type="protein sequence ID" value="KPH80509.1"/>
    <property type="molecule type" value="Genomic_DNA"/>
</dbReference>
<dbReference type="PATRIC" id="fig|1526658.3.peg.3838"/>
<name>A0A0N0MB62_9HYPH</name>
<reference evidence="2 3" key="1">
    <citation type="submission" date="2015-07" db="EMBL/GenBank/DDBJ databases">
        <title>Whole genome sequencing of Bosea vaviloviae isolated from cave pool.</title>
        <authorList>
            <person name="Tan N.E.H."/>
            <person name="Lee Y.P."/>
            <person name="Gan H.M."/>
            <person name="Barton H."/>
            <person name="Savka M.A."/>
        </authorList>
    </citation>
    <scope>NUCLEOTIDE SEQUENCE [LARGE SCALE GENOMIC DNA]</scope>
    <source>
        <strain evidence="2 3">SD260</strain>
    </source>
</reference>
<proteinExistence type="predicted"/>
<comment type="caution">
    <text evidence="2">The sequence shown here is derived from an EMBL/GenBank/DDBJ whole genome shotgun (WGS) entry which is preliminary data.</text>
</comment>
<organism evidence="2 3">
    <name type="scientific">Bosea vaviloviae</name>
    <dbReference type="NCBI Taxonomy" id="1526658"/>
    <lineage>
        <taxon>Bacteria</taxon>
        <taxon>Pseudomonadati</taxon>
        <taxon>Pseudomonadota</taxon>
        <taxon>Alphaproteobacteria</taxon>
        <taxon>Hyphomicrobiales</taxon>
        <taxon>Boseaceae</taxon>
        <taxon>Bosea</taxon>
    </lineage>
</organism>
<evidence type="ECO:0000313" key="3">
    <source>
        <dbReference type="Proteomes" id="UP000037822"/>
    </source>
</evidence>
<sequence>MRAGETAKAWSSDPYGRKLDFHGPIGEKPGYVLMTFKMPSKGGGVTDVRVELSGDAIEQLAEMMIRADRENAIKAFGRALQLPPEPPETWE</sequence>
<evidence type="ECO:0000313" key="2">
    <source>
        <dbReference type="EMBL" id="KPH80509.1"/>
    </source>
</evidence>
<protein>
    <submittedName>
        <fullName evidence="2">Uncharacterized protein</fullName>
    </submittedName>
</protein>
<gene>
    <name evidence="2" type="ORF">AE618_12025</name>
</gene>
<accession>A0A0N0MB62</accession>